<comment type="caution">
    <text evidence="3">The sequence shown here is derived from an EMBL/GenBank/DDBJ whole genome shotgun (WGS) entry which is preliminary data.</text>
</comment>
<evidence type="ECO:0000313" key="3">
    <source>
        <dbReference type="EMBL" id="RCW34964.1"/>
    </source>
</evidence>
<gene>
    <name evidence="3" type="ORF">DET51_105344</name>
    <name evidence="2" type="ORF">DET64_105345</name>
</gene>
<evidence type="ECO:0000313" key="4">
    <source>
        <dbReference type="Proteomes" id="UP000252795"/>
    </source>
</evidence>
<proteinExistence type="predicted"/>
<evidence type="ECO:0000313" key="5">
    <source>
        <dbReference type="Proteomes" id="UP000253065"/>
    </source>
</evidence>
<dbReference type="Proteomes" id="UP000253065">
    <property type="component" value="Unassembled WGS sequence"/>
</dbReference>
<evidence type="ECO:0000256" key="1">
    <source>
        <dbReference type="SAM" id="SignalP"/>
    </source>
</evidence>
<dbReference type="Proteomes" id="UP000252795">
    <property type="component" value="Unassembled WGS sequence"/>
</dbReference>
<feature type="signal peptide" evidence="1">
    <location>
        <begin position="1"/>
        <end position="18"/>
    </location>
</feature>
<dbReference type="PROSITE" id="PS51257">
    <property type="entry name" value="PROKAR_LIPOPROTEIN"/>
    <property type="match status" value="1"/>
</dbReference>
<dbReference type="EMBL" id="QNSA01000005">
    <property type="protein sequence ID" value="RBP74215.1"/>
    <property type="molecule type" value="Genomic_DNA"/>
</dbReference>
<evidence type="ECO:0008006" key="6">
    <source>
        <dbReference type="Google" id="ProtNLM"/>
    </source>
</evidence>
<dbReference type="AlphaFoldDB" id="A0A368V5J8"/>
<keyword evidence="5" id="KW-1185">Reference proteome</keyword>
<feature type="chain" id="PRO_5016851807" description="DUF4852 domain-containing protein" evidence="1">
    <location>
        <begin position="19"/>
        <end position="367"/>
    </location>
</feature>
<organism evidence="3 4">
    <name type="scientific">Marinobacter nauticus</name>
    <name type="common">Marinobacter hydrocarbonoclasticus</name>
    <name type="synonym">Marinobacter aquaeolei</name>
    <dbReference type="NCBI Taxonomy" id="2743"/>
    <lineage>
        <taxon>Bacteria</taxon>
        <taxon>Pseudomonadati</taxon>
        <taxon>Pseudomonadota</taxon>
        <taxon>Gammaproteobacteria</taxon>
        <taxon>Pseudomonadales</taxon>
        <taxon>Marinobacteraceae</taxon>
        <taxon>Marinobacter</taxon>
    </lineage>
</organism>
<evidence type="ECO:0000313" key="2">
    <source>
        <dbReference type="EMBL" id="RBP74215.1"/>
    </source>
</evidence>
<sequence>MKYSLSLLSAAVVALGLAGCSTPKVVDNTPLVDTSVVKAKYIIGGYILPDSHGEQVTYTLADRRTIENTVEFDSWISRQIFGETHEADIARLDKNLQWQVDHTRKNYVECPLKGCSDQSIWEQLEDGEASEEEEVYDPSGGDACQMTTSEFSFSVTPKDKGRVVNGFSADQFVAQWKMVSQDELGREDKHVMTMDFWMTQADPAMQDVWGINGQFQDNYLKAVADANNPLSKFFTDNVYKVVAMISGDIEKQELDSDSEVLKGLSQLEGYPVSIKLEWFADNQACQQQKQATSGTGGFDVSDPVGSLGKLAGNMLQNAAEDKAKDYMGYGKDKPVFTYIYDVTSAQVQPERASRFEVPANYKLENRR</sequence>
<name>A0A368V5J8_MARNT</name>
<reference evidence="3 4" key="1">
    <citation type="submission" date="2018-07" db="EMBL/GenBank/DDBJ databases">
        <title>Freshwater and sediment microbial communities from various areas in North America, analyzing microbe dynamics in response to fracking.</title>
        <authorList>
            <person name="Lamendella R."/>
        </authorList>
    </citation>
    <scope>NUCLEOTIDE SEQUENCE [LARGE SCALE GENOMIC DNA]</scope>
    <source>
        <strain evidence="3 4">114E</strain>
        <strain evidence="2 5">114E_o</strain>
    </source>
</reference>
<dbReference type="RefSeq" id="WP_113879794.1">
    <property type="nucleotide sequence ID" value="NZ_QNSA01000005.1"/>
</dbReference>
<dbReference type="EMBL" id="QPJB01000005">
    <property type="protein sequence ID" value="RCW34964.1"/>
    <property type="molecule type" value="Genomic_DNA"/>
</dbReference>
<protein>
    <recommendedName>
        <fullName evidence="6">DUF4852 domain-containing protein</fullName>
    </recommendedName>
</protein>
<keyword evidence="1" id="KW-0732">Signal</keyword>
<accession>A0A368V5J8</accession>